<protein>
    <submittedName>
        <fullName evidence="1">Uncharacterized protein</fullName>
    </submittedName>
</protein>
<organism evidence="1 2">
    <name type="scientific">Frieseomelitta varia</name>
    <dbReference type="NCBI Taxonomy" id="561572"/>
    <lineage>
        <taxon>Eukaryota</taxon>
        <taxon>Metazoa</taxon>
        <taxon>Ecdysozoa</taxon>
        <taxon>Arthropoda</taxon>
        <taxon>Hexapoda</taxon>
        <taxon>Insecta</taxon>
        <taxon>Pterygota</taxon>
        <taxon>Neoptera</taxon>
        <taxon>Endopterygota</taxon>
        <taxon>Hymenoptera</taxon>
        <taxon>Apocrita</taxon>
        <taxon>Aculeata</taxon>
        <taxon>Apoidea</taxon>
        <taxon>Anthophila</taxon>
        <taxon>Apidae</taxon>
        <taxon>Frieseomelitta</taxon>
    </lineage>
</organism>
<reference evidence="1" key="1">
    <citation type="submission" date="2019-11" db="EMBL/GenBank/DDBJ databases">
        <title>The nuclear and mitochondrial genomes of Frieseomelitta varia - a highly eusocial stingless bee (Meliponini) with a permanently sterile worker caste.</title>
        <authorList>
            <person name="Freitas F.C.P."/>
            <person name="Lourenco A.P."/>
            <person name="Nunes F.M.F."/>
            <person name="Paschoal A.R."/>
            <person name="Abreu F.C.P."/>
            <person name="Barbin F.O."/>
            <person name="Bataglia L."/>
            <person name="Cardoso-Junior C.A.M."/>
            <person name="Cervoni M.S."/>
            <person name="Silva S.R."/>
            <person name="Dalarmi F."/>
            <person name="Del Lama M.A."/>
            <person name="Depintor T.S."/>
            <person name="Ferreira K.M."/>
            <person name="Goria P.S."/>
            <person name="Jaskot M.C."/>
            <person name="Lago D.C."/>
            <person name="Luna-Lucena D."/>
            <person name="Moda L.M."/>
            <person name="Nascimento L."/>
            <person name="Pedrino M."/>
            <person name="Rabico F.O."/>
            <person name="Sanches F.C."/>
            <person name="Santos D.E."/>
            <person name="Santos C.G."/>
            <person name="Vieira J."/>
            <person name="Lopes T.F."/>
            <person name="Barchuk A.R."/>
            <person name="Hartfelder K."/>
            <person name="Simoes Z.L.P."/>
            <person name="Bitondi M.M.G."/>
            <person name="Pinheiro D.G."/>
        </authorList>
    </citation>
    <scope>NUCLEOTIDE SEQUENCE</scope>
    <source>
        <strain evidence="1">USP_RPSP 00005682</strain>
        <tissue evidence="1">Whole individual</tissue>
    </source>
</reference>
<gene>
    <name evidence="1" type="ORF">E2986_13259</name>
</gene>
<dbReference type="EMBL" id="WNWW01000442">
    <property type="protein sequence ID" value="KAF3424813.1"/>
    <property type="molecule type" value="Genomic_DNA"/>
</dbReference>
<evidence type="ECO:0000313" key="1">
    <source>
        <dbReference type="EMBL" id="KAF3424813.1"/>
    </source>
</evidence>
<dbReference type="AlphaFoldDB" id="A0A833W940"/>
<accession>A0A833W940</accession>
<sequence>MHLDSRRVHRATESIEDRPKRNCYDTPCGWNTYDSVTRQATVFMPNTCRCPDDTYKCVRTGENVSMSAYVYHCRQNTTADDIEGEMFEDMEYLR</sequence>
<name>A0A833W940_9HYME</name>
<dbReference type="Proteomes" id="UP000655588">
    <property type="component" value="Unassembled WGS sequence"/>
</dbReference>
<comment type="caution">
    <text evidence="1">The sequence shown here is derived from an EMBL/GenBank/DDBJ whole genome shotgun (WGS) entry which is preliminary data.</text>
</comment>
<proteinExistence type="predicted"/>
<evidence type="ECO:0000313" key="2">
    <source>
        <dbReference type="Proteomes" id="UP000655588"/>
    </source>
</evidence>
<keyword evidence="2" id="KW-1185">Reference proteome</keyword>